<dbReference type="EMBL" id="KV922109">
    <property type="protein sequence ID" value="ORE01673.1"/>
    <property type="molecule type" value="Genomic_DNA"/>
</dbReference>
<name>A0A1X0QPI9_RHIZD</name>
<dbReference type="VEuPathDB" id="FungiDB:BCV72DRAFT_252944"/>
<accession>A0A1X0QPI9</accession>
<evidence type="ECO:0008006" key="2">
    <source>
        <dbReference type="Google" id="ProtNLM"/>
    </source>
</evidence>
<sequence length="95" mass="11285">MLQIKLIEHDNDPKHTAKVTKKNTISRSRPFEHIWRHLKLKLALYEQRARGVYELWERVKIEWNRFDADICCKYIDSMSARVKAVIDAKGGNAKY</sequence>
<dbReference type="Proteomes" id="UP000242414">
    <property type="component" value="Unassembled WGS sequence"/>
</dbReference>
<dbReference type="AlphaFoldDB" id="A0A1X0QPI9"/>
<dbReference type="GO" id="GO:0003676">
    <property type="term" value="F:nucleic acid binding"/>
    <property type="evidence" value="ECO:0007669"/>
    <property type="project" value="InterPro"/>
</dbReference>
<gene>
    <name evidence="1" type="ORF">BCV72DRAFT_252944</name>
</gene>
<protein>
    <recommendedName>
        <fullName evidence="2">Tc1-like transposase DDE domain-containing protein</fullName>
    </recommendedName>
</protein>
<evidence type="ECO:0000313" key="1">
    <source>
        <dbReference type="EMBL" id="ORE01673.1"/>
    </source>
</evidence>
<dbReference type="OrthoDB" id="2417635at2759"/>
<organism evidence="1">
    <name type="scientific">Rhizopus microsporus var. microsporus</name>
    <dbReference type="NCBI Taxonomy" id="86635"/>
    <lineage>
        <taxon>Eukaryota</taxon>
        <taxon>Fungi</taxon>
        <taxon>Fungi incertae sedis</taxon>
        <taxon>Mucoromycota</taxon>
        <taxon>Mucoromycotina</taxon>
        <taxon>Mucoromycetes</taxon>
        <taxon>Mucorales</taxon>
        <taxon>Mucorineae</taxon>
        <taxon>Rhizopodaceae</taxon>
        <taxon>Rhizopus</taxon>
    </lineage>
</organism>
<dbReference type="Gene3D" id="3.30.420.10">
    <property type="entry name" value="Ribonuclease H-like superfamily/Ribonuclease H"/>
    <property type="match status" value="1"/>
</dbReference>
<dbReference type="InterPro" id="IPR036397">
    <property type="entry name" value="RNaseH_sf"/>
</dbReference>
<reference evidence="1" key="1">
    <citation type="journal article" date="2016" name="Proc. Natl. Acad. Sci. U.S.A.">
        <title>Lipid metabolic changes in an early divergent fungus govern the establishment of a mutualistic symbiosis with endobacteria.</title>
        <authorList>
            <person name="Lastovetsky O.A."/>
            <person name="Gaspar M.L."/>
            <person name="Mondo S.J."/>
            <person name="LaButti K.M."/>
            <person name="Sandor L."/>
            <person name="Grigoriev I.V."/>
            <person name="Henry S.A."/>
            <person name="Pawlowska T.E."/>
        </authorList>
    </citation>
    <scope>NUCLEOTIDE SEQUENCE [LARGE SCALE GENOMIC DNA]</scope>
    <source>
        <strain evidence="1">ATCC 52814</strain>
    </source>
</reference>
<proteinExistence type="predicted"/>